<evidence type="ECO:0000313" key="2">
    <source>
        <dbReference type="Proteomes" id="UP001157502"/>
    </source>
</evidence>
<keyword evidence="2" id="KW-1185">Reference proteome</keyword>
<proteinExistence type="predicted"/>
<gene>
    <name evidence="1" type="ORF">DPEC_G00273420</name>
</gene>
<comment type="caution">
    <text evidence="1">The sequence shown here is derived from an EMBL/GenBank/DDBJ whole genome shotgun (WGS) entry which is preliminary data.</text>
</comment>
<dbReference type="EMBL" id="CM055751">
    <property type="protein sequence ID" value="KAJ7993535.1"/>
    <property type="molecule type" value="Genomic_DNA"/>
</dbReference>
<organism evidence="1 2">
    <name type="scientific">Dallia pectoralis</name>
    <name type="common">Alaska blackfish</name>
    <dbReference type="NCBI Taxonomy" id="75939"/>
    <lineage>
        <taxon>Eukaryota</taxon>
        <taxon>Metazoa</taxon>
        <taxon>Chordata</taxon>
        <taxon>Craniata</taxon>
        <taxon>Vertebrata</taxon>
        <taxon>Euteleostomi</taxon>
        <taxon>Actinopterygii</taxon>
        <taxon>Neopterygii</taxon>
        <taxon>Teleostei</taxon>
        <taxon>Protacanthopterygii</taxon>
        <taxon>Esociformes</taxon>
        <taxon>Umbridae</taxon>
        <taxon>Dallia</taxon>
    </lineage>
</organism>
<dbReference type="Proteomes" id="UP001157502">
    <property type="component" value="Chromosome 24"/>
</dbReference>
<protein>
    <submittedName>
        <fullName evidence="1">Uncharacterized protein</fullName>
    </submittedName>
</protein>
<name>A0ACC2FQA3_DALPE</name>
<evidence type="ECO:0000313" key="1">
    <source>
        <dbReference type="EMBL" id="KAJ7993535.1"/>
    </source>
</evidence>
<reference evidence="1" key="1">
    <citation type="submission" date="2021-05" db="EMBL/GenBank/DDBJ databases">
        <authorList>
            <person name="Pan Q."/>
            <person name="Jouanno E."/>
            <person name="Zahm M."/>
            <person name="Klopp C."/>
            <person name="Cabau C."/>
            <person name="Louis A."/>
            <person name="Berthelot C."/>
            <person name="Parey E."/>
            <person name="Roest Crollius H."/>
            <person name="Montfort J."/>
            <person name="Robinson-Rechavi M."/>
            <person name="Bouchez O."/>
            <person name="Lampietro C."/>
            <person name="Lopez Roques C."/>
            <person name="Donnadieu C."/>
            <person name="Postlethwait J."/>
            <person name="Bobe J."/>
            <person name="Dillon D."/>
            <person name="Chandos A."/>
            <person name="von Hippel F."/>
            <person name="Guiguen Y."/>
        </authorList>
    </citation>
    <scope>NUCLEOTIDE SEQUENCE</scope>
    <source>
        <strain evidence="1">YG-Jan2019</strain>
    </source>
</reference>
<accession>A0ACC2FQA3</accession>
<sequence>MSHSTYNRMWSEAQVELESLLTQEIPAQPLRPEKDRVVFFQRLSVLYVRYVQIFRQLEEAYDQVVHPQKRRIIRGVLDGVMGRVVELKNEMVEKEFSEYHYMDDVIQDLKLTPEDIEIPIPRYFLSERSTMLTDRRKKLSNILMEILEKPRTLGVRTLKLEEAIRIIQVSERARQGRLRAKFMRDIQRDEERLKRASDQDVGAATVHAAVVLIQKVWKGYVQRKKTKREREEEMIFLGMAMESSLTQPSPVRVSAQANKVRRRAKQEEYEEDYQKSTVAIKEELRELEGAKMRETMKDQIRQWFIECRDATGTFPDYPDEEEGGSALIFTEKTPQQVIEELAAKDEDVNKNSKVKEGKEKGKKEKGKVEEEEEAGLKMLPSAFLGDMEVGNKTFTEVWQNRTDSKNFSQRHEAELIKEEKRKDLEVEVRLQVDELMRQELANWKLAVDNEKGGKAKAGAKKKKSTKSGKKKKKDKDLTADRDIESLYQELVEQGLLKQPEDVKLQDYLGDYSYLGTTLRQTDIEPMPSLSDVRQVMALYAVLPLGSQVIHEKAPLVKAILLAGPAGVGKKMLVHAICQESGANLFDLSPLNLAGKYPGKNGLSMMLHLVFKVARLLQPSVVWIGDAEKMFYKKVPKEDKELDPKRLKKDLPKILKSIKGEDRVLVVGTTQDPFNADLKALCKVYDKIILIPRPDYASRYIMWSELIKKNGGEITAALDLSSLAKISDGYTQGHMMKVARNLLTERRVQQLPKRPLTAAEFVALLAKIDPVFQDEEEALKNWYAKTPLGKRRARAAAGIEGEEVPPTKGSKNVKKKGK</sequence>